<keyword evidence="13" id="KW-0811">Translocation</keyword>
<keyword evidence="10" id="KW-0862">Zinc</keyword>
<evidence type="ECO:0000256" key="19">
    <source>
        <dbReference type="ARBA" id="ARBA00060842"/>
    </source>
</evidence>
<dbReference type="Pfam" id="PF08604">
    <property type="entry name" value="Nup153"/>
    <property type="match status" value="1"/>
</dbReference>
<evidence type="ECO:0000256" key="11">
    <source>
        <dbReference type="ARBA" id="ARBA00022843"/>
    </source>
</evidence>
<feature type="compositionally biased region" description="Low complexity" evidence="24">
    <location>
        <begin position="488"/>
        <end position="505"/>
    </location>
</feature>
<dbReference type="AlphaFoldDB" id="A0A0K8RAF9"/>
<dbReference type="SMART" id="SM00547">
    <property type="entry name" value="ZnF_RBZ"/>
    <property type="match status" value="4"/>
</dbReference>
<keyword evidence="5" id="KW-1017">Isopeptide bond</keyword>
<feature type="compositionally biased region" description="Polar residues" evidence="24">
    <location>
        <begin position="15"/>
        <end position="25"/>
    </location>
</feature>
<evidence type="ECO:0000313" key="26">
    <source>
        <dbReference type="EMBL" id="JAA68122.1"/>
    </source>
</evidence>
<keyword evidence="9" id="KW-0509">mRNA transport</keyword>
<dbReference type="PROSITE" id="PS50199">
    <property type="entry name" value="ZF_RANBP2_2"/>
    <property type="match status" value="4"/>
</dbReference>
<evidence type="ECO:0000256" key="24">
    <source>
        <dbReference type="SAM" id="MobiDB-lite"/>
    </source>
</evidence>
<dbReference type="Gene3D" id="4.10.1060.10">
    <property type="entry name" value="Zinc finger, RanBP2-type"/>
    <property type="match status" value="4"/>
</dbReference>
<evidence type="ECO:0000256" key="12">
    <source>
        <dbReference type="ARBA" id="ARBA00022927"/>
    </source>
</evidence>
<evidence type="ECO:0000256" key="10">
    <source>
        <dbReference type="ARBA" id="ARBA00022833"/>
    </source>
</evidence>
<keyword evidence="6" id="KW-0479">Metal-binding</keyword>
<keyword evidence="4" id="KW-0813">Transport</keyword>
<dbReference type="GO" id="GO:0051028">
    <property type="term" value="P:mRNA transport"/>
    <property type="evidence" value="ECO:0007669"/>
    <property type="project" value="UniProtKB-KW"/>
</dbReference>
<feature type="domain" description="RanBP2-type" evidence="25">
    <location>
        <begin position="436"/>
        <end position="465"/>
    </location>
</feature>
<keyword evidence="17" id="KW-0539">Nucleus</keyword>
<comment type="function">
    <text evidence="18">Component of the nuclear pore complex (NPC), a complex required for the trafficking across the nuclear envelope. Functions as a scaffolding element in the nuclear phase of the NPC essential for normal nucleocytoplasmic transport of proteins and mRNAs. Involved in the quality control and retention of unspliced mRNAs in the nucleus; in association with TPR, regulates the nuclear export of unspliced mRNA species bearing constitutive transport element (CTE) in a NXF1- and KHDRBS1-independent manner. Mediates TPR anchoring to the nuclear membrane at NPC. The repeat-containing domain may be involved in anchoring other components of the NPC to the pore membrane. Possible DNA-binding subunit of the nuclear pore complex (NPC).</text>
</comment>
<keyword evidence="11" id="KW-0832">Ubl conjugation</keyword>
<evidence type="ECO:0000256" key="14">
    <source>
        <dbReference type="ARBA" id="ARBA00023125"/>
    </source>
</evidence>
<dbReference type="GO" id="GO:0006405">
    <property type="term" value="P:RNA export from nucleus"/>
    <property type="evidence" value="ECO:0007669"/>
    <property type="project" value="TreeGrafter"/>
</dbReference>
<keyword evidence="12" id="KW-0653">Protein transport</keyword>
<keyword evidence="16" id="KW-0472">Membrane</keyword>
<keyword evidence="15" id="KW-0906">Nuclear pore complex</keyword>
<feature type="region of interest" description="Disordered" evidence="24">
    <location>
        <begin position="1"/>
        <end position="59"/>
    </location>
</feature>
<evidence type="ECO:0000256" key="5">
    <source>
        <dbReference type="ARBA" id="ARBA00022499"/>
    </source>
</evidence>
<feature type="domain" description="RanBP2-type" evidence="25">
    <location>
        <begin position="378"/>
        <end position="407"/>
    </location>
</feature>
<dbReference type="PANTHER" id="PTHR23193">
    <property type="entry name" value="NUCLEAR PORE COMPLEX PROTEIN NUP"/>
    <property type="match status" value="1"/>
</dbReference>
<evidence type="ECO:0000256" key="22">
    <source>
        <dbReference type="ARBA" id="ARBA00079437"/>
    </source>
</evidence>
<comment type="cofactor">
    <cofactor evidence="1">
        <name>Zn(2+)</name>
        <dbReference type="ChEBI" id="CHEBI:29105"/>
    </cofactor>
</comment>
<keyword evidence="8 23" id="KW-0863">Zinc-finger</keyword>
<feature type="region of interest" description="Disordered" evidence="24">
    <location>
        <begin position="488"/>
        <end position="507"/>
    </location>
</feature>
<proteinExistence type="evidence at transcript level"/>
<evidence type="ECO:0000256" key="7">
    <source>
        <dbReference type="ARBA" id="ARBA00022737"/>
    </source>
</evidence>
<dbReference type="GO" id="GO:0008139">
    <property type="term" value="F:nuclear localization sequence binding"/>
    <property type="evidence" value="ECO:0007669"/>
    <property type="project" value="TreeGrafter"/>
</dbReference>
<feature type="region of interest" description="Disordered" evidence="24">
    <location>
        <begin position="147"/>
        <end position="182"/>
    </location>
</feature>
<dbReference type="SUPFAM" id="SSF90209">
    <property type="entry name" value="Ran binding protein zinc finger-like"/>
    <property type="match status" value="4"/>
</dbReference>
<dbReference type="InterPro" id="IPR001876">
    <property type="entry name" value="Znf_RanBP2"/>
</dbReference>
<evidence type="ECO:0000256" key="4">
    <source>
        <dbReference type="ARBA" id="ARBA00022448"/>
    </source>
</evidence>
<dbReference type="GO" id="GO:0031981">
    <property type="term" value="C:nuclear lumen"/>
    <property type="evidence" value="ECO:0007669"/>
    <property type="project" value="UniProtKB-ARBA"/>
</dbReference>
<evidence type="ECO:0000256" key="20">
    <source>
        <dbReference type="ARBA" id="ARBA00068609"/>
    </source>
</evidence>
<evidence type="ECO:0000256" key="13">
    <source>
        <dbReference type="ARBA" id="ARBA00023010"/>
    </source>
</evidence>
<feature type="compositionally biased region" description="Polar residues" evidence="24">
    <location>
        <begin position="91"/>
        <end position="109"/>
    </location>
</feature>
<protein>
    <recommendedName>
        <fullName evidence="20">Nuclear pore complex protein Nup153</fullName>
    </recommendedName>
    <alternativeName>
        <fullName evidence="22">153 kDa nucleoporin</fullName>
    </alternativeName>
    <alternativeName>
        <fullName evidence="21">Nucleoporin Nup153</fullName>
    </alternativeName>
</protein>
<dbReference type="GO" id="GO:0003677">
    <property type="term" value="F:DNA binding"/>
    <property type="evidence" value="ECO:0007669"/>
    <property type="project" value="UniProtKB-KW"/>
</dbReference>
<feature type="compositionally biased region" description="Polar residues" evidence="24">
    <location>
        <begin position="147"/>
        <end position="169"/>
    </location>
</feature>
<evidence type="ECO:0000256" key="9">
    <source>
        <dbReference type="ARBA" id="ARBA00022816"/>
    </source>
</evidence>
<evidence type="ECO:0000256" key="2">
    <source>
        <dbReference type="ARBA" id="ARBA00004126"/>
    </source>
</evidence>
<feature type="region of interest" description="Disordered" evidence="24">
    <location>
        <begin position="272"/>
        <end position="292"/>
    </location>
</feature>
<dbReference type="GO" id="GO:0044615">
    <property type="term" value="C:nuclear pore nuclear basket"/>
    <property type="evidence" value="ECO:0007669"/>
    <property type="project" value="UniProtKB-ARBA"/>
</dbReference>
<evidence type="ECO:0000256" key="15">
    <source>
        <dbReference type="ARBA" id="ARBA00023132"/>
    </source>
</evidence>
<reference evidence="26" key="1">
    <citation type="submission" date="2012-12" db="EMBL/GenBank/DDBJ databases">
        <title>Identification and characterization of a phenylalanine ammonia-lyase gene family in Isatis indigotica Fort.</title>
        <authorList>
            <person name="Liu Q."/>
            <person name="Chen J."/>
            <person name="Zhou X."/>
            <person name="Di P."/>
            <person name="Xiao Y."/>
            <person name="Xuan H."/>
            <person name="Zhang L."/>
            <person name="Chen W."/>
        </authorList>
    </citation>
    <scope>NUCLEOTIDE SEQUENCE</scope>
    <source>
        <tissue evidence="26">Salivary gland</tissue>
    </source>
</reference>
<dbReference type="InterPro" id="IPR026054">
    <property type="entry name" value="Nucleoporin"/>
</dbReference>
<evidence type="ECO:0000256" key="6">
    <source>
        <dbReference type="ARBA" id="ARBA00022723"/>
    </source>
</evidence>
<evidence type="ECO:0000259" key="25">
    <source>
        <dbReference type="PROSITE" id="PS50199"/>
    </source>
</evidence>
<feature type="compositionally biased region" description="Polar residues" evidence="24">
    <location>
        <begin position="278"/>
        <end position="289"/>
    </location>
</feature>
<dbReference type="GO" id="GO:0006606">
    <property type="term" value="P:protein import into nucleus"/>
    <property type="evidence" value="ECO:0007669"/>
    <property type="project" value="TreeGrafter"/>
</dbReference>
<evidence type="ECO:0000256" key="18">
    <source>
        <dbReference type="ARBA" id="ARBA00056504"/>
    </source>
</evidence>
<dbReference type="GO" id="GO:0008270">
    <property type="term" value="F:zinc ion binding"/>
    <property type="evidence" value="ECO:0007669"/>
    <property type="project" value="UniProtKB-KW"/>
</dbReference>
<evidence type="ECO:0000256" key="3">
    <source>
        <dbReference type="ARBA" id="ARBA00004567"/>
    </source>
</evidence>
<evidence type="ECO:0000256" key="17">
    <source>
        <dbReference type="ARBA" id="ARBA00023242"/>
    </source>
</evidence>
<dbReference type="InterPro" id="IPR013913">
    <property type="entry name" value="Nup153_N"/>
</dbReference>
<dbReference type="FunFam" id="4.10.1060.10:FF:000001">
    <property type="entry name" value="Nuclear pore complex protein Nup153"/>
    <property type="match status" value="3"/>
</dbReference>
<evidence type="ECO:0000256" key="1">
    <source>
        <dbReference type="ARBA" id="ARBA00001947"/>
    </source>
</evidence>
<comment type="subcellular location">
    <subcellularLocation>
        <location evidence="2">Nucleus membrane</location>
    </subcellularLocation>
    <subcellularLocation>
        <location evidence="3">Nucleus</location>
        <location evidence="3">Nuclear pore complex</location>
    </subcellularLocation>
</comment>
<dbReference type="PANTHER" id="PTHR23193:SF23">
    <property type="entry name" value="NUCLEAR PORE COMPLEX PROTEIN NUP153"/>
    <property type="match status" value="1"/>
</dbReference>
<dbReference type="GO" id="GO:0017056">
    <property type="term" value="F:structural constituent of nuclear pore"/>
    <property type="evidence" value="ECO:0007669"/>
    <property type="project" value="TreeGrafter"/>
</dbReference>
<keyword evidence="14" id="KW-0238">DNA-binding</keyword>
<dbReference type="Pfam" id="PF00641">
    <property type="entry name" value="Zn_ribbon_RanBP"/>
    <property type="match status" value="4"/>
</dbReference>
<feature type="region of interest" description="Disordered" evidence="24">
    <location>
        <begin position="85"/>
        <end position="110"/>
    </location>
</feature>
<dbReference type="FunFam" id="4.10.1060.10:FF:000015">
    <property type="entry name" value="Nuclear pore complex protein Nup153"/>
    <property type="match status" value="1"/>
</dbReference>
<dbReference type="PROSITE" id="PS01358">
    <property type="entry name" value="ZF_RANBP2_1"/>
    <property type="match status" value="4"/>
</dbReference>
<sequence>MTPGQNREQRESGFSYPNFSMSAANGVSSGVGSGGGKMRRERTRSACKPPEEEEMEVPVLPKISLPITSSSLPTFNFSSSVITTSSPVSPAQSSTNKVQMTSPNNTNSPMFRFSTPIVKSTEADVLPPPSIGFTFSVPVAKTAELSGSSNVSEPITSSSAQDITSVNSTSRKKPDEDFEGPFRPAKILREGSVLDILKNPGFTSLKSDSLAADPTTTSPVVYTRPAISSFSSSGIGLGESLKAGSSWQCDSCLLENKVTDSKCAACQATKSPPRDTAKQTGIGTPSKSGKTALPASGTGFGDKFKPAVGTWDCDTCLVQNKPEAIKCVACETPKPGTGIKRVLTLPVTSECAVTVAASSSSCTVTTGTLGFADKFKKPKGSWECPVCCVPNNPEDNKCVSCMSEKPGSSVPASSSSTIPISLSSGGCLGFDKFKKPEGSWDCEVCLVQNKADSTECVACESAKPGTKSEFKGFGTSSSSSNPATSSFKFGIPASSSEPSQTSTSTGNFKFGDRGRLLKLRSCHHDSGSFKSHLLKALNFRKPT</sequence>
<accession>A0A0K8RAF9</accession>
<dbReference type="GO" id="GO:0042405">
    <property type="term" value="C:nuclear inclusion body"/>
    <property type="evidence" value="ECO:0007669"/>
    <property type="project" value="UniProtKB-ARBA"/>
</dbReference>
<feature type="domain" description="RanBP2-type" evidence="25">
    <location>
        <begin position="307"/>
        <end position="336"/>
    </location>
</feature>
<organism evidence="26">
    <name type="scientific">Ixodes ricinus</name>
    <name type="common">Common tick</name>
    <name type="synonym">Acarus ricinus</name>
    <dbReference type="NCBI Taxonomy" id="34613"/>
    <lineage>
        <taxon>Eukaryota</taxon>
        <taxon>Metazoa</taxon>
        <taxon>Ecdysozoa</taxon>
        <taxon>Arthropoda</taxon>
        <taxon>Chelicerata</taxon>
        <taxon>Arachnida</taxon>
        <taxon>Acari</taxon>
        <taxon>Parasitiformes</taxon>
        <taxon>Ixodida</taxon>
        <taxon>Ixodoidea</taxon>
        <taxon>Ixodidae</taxon>
        <taxon>Ixodinae</taxon>
        <taxon>Ixodes</taxon>
    </lineage>
</organism>
<name>A0A0K8RAF9_IXORI</name>
<evidence type="ECO:0000256" key="8">
    <source>
        <dbReference type="ARBA" id="ARBA00022771"/>
    </source>
</evidence>
<dbReference type="EMBL" id="GADI01005686">
    <property type="protein sequence ID" value="JAA68122.1"/>
    <property type="molecule type" value="mRNA"/>
</dbReference>
<evidence type="ECO:0000256" key="21">
    <source>
        <dbReference type="ARBA" id="ARBA00078197"/>
    </source>
</evidence>
<dbReference type="InterPro" id="IPR036443">
    <property type="entry name" value="Znf_RanBP2_sf"/>
</dbReference>
<feature type="domain" description="RanBP2-type" evidence="25">
    <location>
        <begin position="242"/>
        <end position="272"/>
    </location>
</feature>
<evidence type="ECO:0000256" key="16">
    <source>
        <dbReference type="ARBA" id="ARBA00023136"/>
    </source>
</evidence>
<keyword evidence="7" id="KW-0677">Repeat</keyword>
<evidence type="ECO:0000256" key="23">
    <source>
        <dbReference type="PROSITE-ProRule" id="PRU00322"/>
    </source>
</evidence>
<dbReference type="GO" id="GO:0031965">
    <property type="term" value="C:nuclear membrane"/>
    <property type="evidence" value="ECO:0007669"/>
    <property type="project" value="UniProtKB-SubCell"/>
</dbReference>
<comment type="similarity">
    <text evidence="19">Belongs to the NUP153 family.</text>
</comment>